<dbReference type="Proteomes" id="UP000642070">
    <property type="component" value="Unassembled WGS sequence"/>
</dbReference>
<evidence type="ECO:0000256" key="2">
    <source>
        <dbReference type="SAM" id="Phobius"/>
    </source>
</evidence>
<evidence type="ECO:0000313" key="4">
    <source>
        <dbReference type="Proteomes" id="UP000642070"/>
    </source>
</evidence>
<feature type="region of interest" description="Disordered" evidence="1">
    <location>
        <begin position="22"/>
        <end position="42"/>
    </location>
</feature>
<name>A0A917TMM2_9ACTN</name>
<gene>
    <name evidence="3" type="ORF">GCM10007977_032390</name>
</gene>
<keyword evidence="4" id="KW-1185">Reference proteome</keyword>
<comment type="caution">
    <text evidence="3">The sequence shown here is derived from an EMBL/GenBank/DDBJ whole genome shotgun (WGS) entry which is preliminary data.</text>
</comment>
<dbReference type="EMBL" id="BMPI01000013">
    <property type="protein sequence ID" value="GGM28630.1"/>
    <property type="molecule type" value="Genomic_DNA"/>
</dbReference>
<accession>A0A917TMM2</accession>
<reference evidence="3" key="1">
    <citation type="journal article" date="2014" name="Int. J. Syst. Evol. Microbiol.">
        <title>Complete genome sequence of Corynebacterium casei LMG S-19264T (=DSM 44701T), isolated from a smear-ripened cheese.</title>
        <authorList>
            <consortium name="US DOE Joint Genome Institute (JGI-PGF)"/>
            <person name="Walter F."/>
            <person name="Albersmeier A."/>
            <person name="Kalinowski J."/>
            <person name="Ruckert C."/>
        </authorList>
    </citation>
    <scope>NUCLEOTIDE SEQUENCE</scope>
    <source>
        <strain evidence="3">JCM 19831</strain>
    </source>
</reference>
<keyword evidence="2" id="KW-0812">Transmembrane</keyword>
<feature type="transmembrane region" description="Helical" evidence="2">
    <location>
        <begin position="50"/>
        <end position="70"/>
    </location>
</feature>
<protein>
    <submittedName>
        <fullName evidence="3">Uncharacterized protein</fullName>
    </submittedName>
</protein>
<keyword evidence="2" id="KW-0472">Membrane</keyword>
<evidence type="ECO:0000313" key="3">
    <source>
        <dbReference type="EMBL" id="GGM28630.1"/>
    </source>
</evidence>
<dbReference type="AlphaFoldDB" id="A0A917TMM2"/>
<sequence length="229" mass="24088">MPHNTLDEGLSRRCYAAPMAEPSGLFRSTDEHEDEEREEAPRSGLPIKRIAIVCAAIAGVAVLVSGIVYGPTVLRVLQQSDVELRSPDQVGAFTLDKSDDAKDTAEYVRDAIATEVNLDASVGLIYKDQAGSVILVAGTARVWKPEESLKDAFAVVADDSGGVGNVHDVPAGDLGGTVRCGVTTTQDGDLTVCGWADNGSVGVALLPGRQPADAAKTILDLRQAVEHRP</sequence>
<evidence type="ECO:0000256" key="1">
    <source>
        <dbReference type="SAM" id="MobiDB-lite"/>
    </source>
</evidence>
<reference evidence="3" key="2">
    <citation type="submission" date="2020-09" db="EMBL/GenBank/DDBJ databases">
        <authorList>
            <person name="Sun Q."/>
            <person name="Ohkuma M."/>
        </authorList>
    </citation>
    <scope>NUCLEOTIDE SEQUENCE</scope>
    <source>
        <strain evidence="3">JCM 19831</strain>
    </source>
</reference>
<proteinExistence type="predicted"/>
<keyword evidence="2" id="KW-1133">Transmembrane helix</keyword>
<organism evidence="3 4">
    <name type="scientific">Dactylosporangium sucinum</name>
    <dbReference type="NCBI Taxonomy" id="1424081"/>
    <lineage>
        <taxon>Bacteria</taxon>
        <taxon>Bacillati</taxon>
        <taxon>Actinomycetota</taxon>
        <taxon>Actinomycetes</taxon>
        <taxon>Micromonosporales</taxon>
        <taxon>Micromonosporaceae</taxon>
        <taxon>Dactylosporangium</taxon>
    </lineage>
</organism>